<evidence type="ECO:0000259" key="1">
    <source>
        <dbReference type="Pfam" id="PF00266"/>
    </source>
</evidence>
<keyword evidence="3" id="KW-1185">Reference proteome</keyword>
<organism evidence="2 3">
    <name type="scientific">Micromonospora inyonensis</name>
    <dbReference type="NCBI Taxonomy" id="47866"/>
    <lineage>
        <taxon>Bacteria</taxon>
        <taxon>Bacillati</taxon>
        <taxon>Actinomycetota</taxon>
        <taxon>Actinomycetes</taxon>
        <taxon>Micromonosporales</taxon>
        <taxon>Micromonosporaceae</taxon>
        <taxon>Micromonospora</taxon>
    </lineage>
</organism>
<proteinExistence type="predicted"/>
<dbReference type="InterPro" id="IPR015421">
    <property type="entry name" value="PyrdxlP-dep_Trfase_major"/>
</dbReference>
<dbReference type="STRING" id="47866.GA0074694_2212"/>
<dbReference type="InterPro" id="IPR000192">
    <property type="entry name" value="Aminotrans_V_dom"/>
</dbReference>
<feature type="domain" description="Aminotransferase class V" evidence="1">
    <location>
        <begin position="30"/>
        <end position="363"/>
    </location>
</feature>
<dbReference type="Pfam" id="PF00266">
    <property type="entry name" value="Aminotran_5"/>
    <property type="match status" value="1"/>
</dbReference>
<evidence type="ECO:0000313" key="3">
    <source>
        <dbReference type="Proteomes" id="UP000198906"/>
    </source>
</evidence>
<dbReference type="Gene3D" id="3.90.1150.10">
    <property type="entry name" value="Aspartate Aminotransferase, domain 1"/>
    <property type="match status" value="1"/>
</dbReference>
<dbReference type="InterPro" id="IPR015422">
    <property type="entry name" value="PyrdxlP-dep_Trfase_small"/>
</dbReference>
<gene>
    <name evidence="2" type="ORF">GA0074694_2212</name>
</gene>
<dbReference type="EMBL" id="FMHU01000001">
    <property type="protein sequence ID" value="SCL18029.1"/>
    <property type="molecule type" value="Genomic_DNA"/>
</dbReference>
<accession>A0A1C6RLJ3</accession>
<dbReference type="PANTHER" id="PTHR43586:SF15">
    <property type="entry name" value="BLR3095 PROTEIN"/>
    <property type="match status" value="1"/>
</dbReference>
<dbReference type="SUPFAM" id="SSF53383">
    <property type="entry name" value="PLP-dependent transferases"/>
    <property type="match status" value="1"/>
</dbReference>
<keyword evidence="2" id="KW-0456">Lyase</keyword>
<dbReference type="InterPro" id="IPR015424">
    <property type="entry name" value="PyrdxlP-dep_Trfase"/>
</dbReference>
<evidence type="ECO:0000313" key="2">
    <source>
        <dbReference type="EMBL" id="SCL18029.1"/>
    </source>
</evidence>
<dbReference type="Gene3D" id="3.40.640.10">
    <property type="entry name" value="Type I PLP-dependent aspartate aminotransferase-like (Major domain)"/>
    <property type="match status" value="1"/>
</dbReference>
<dbReference type="AlphaFoldDB" id="A0A1C6RLJ3"/>
<reference evidence="3" key="1">
    <citation type="submission" date="2016-06" db="EMBL/GenBank/DDBJ databases">
        <authorList>
            <person name="Varghese N."/>
        </authorList>
    </citation>
    <scope>NUCLEOTIDE SEQUENCE [LARGE SCALE GENOMIC DNA]</scope>
    <source>
        <strain evidence="3">DSM 46123</strain>
    </source>
</reference>
<protein>
    <submittedName>
        <fullName evidence="2">Selenocysteine lyase/Cysteine desulfurase</fullName>
    </submittedName>
</protein>
<dbReference type="GO" id="GO:0016829">
    <property type="term" value="F:lyase activity"/>
    <property type="evidence" value="ECO:0007669"/>
    <property type="project" value="UniProtKB-KW"/>
</dbReference>
<name>A0A1C6RLJ3_9ACTN</name>
<sequence>MATVSHLLEQYLNDENLRRRDFPVTREWAFLAHAAVAPLPRPVAEAITGYLTRAQHTGQFDMICAGLEENTRRLAANLLGVSTDEICFSPSTSASLSLVAESFDWHPGDHVVVMAGDFPSNLLPWRRLSDRGVRVTAIPYRNTPISCDEVLAEVGPGTRLVALSTANFATGRPVFDLPTVAAELHRRGVLVAVDAIQTLGVTPVDARQVDFLAADGHKWLLAPKGMGILYVRRDRLAEMRPPLVGWHSTCEPKRYVGEAALADSARRFEPGSLNMLGLVGLHAALSLLDRVGIDAVNQRLDRVRRGLVEGLLARGYDVPGAPARRWSGITSFRRPGTDTSMLAASLLAHRVAVSVRAAPDGHDHVRLAPHFYTTDADLARLWEVL</sequence>
<dbReference type="PANTHER" id="PTHR43586">
    <property type="entry name" value="CYSTEINE DESULFURASE"/>
    <property type="match status" value="1"/>
</dbReference>
<dbReference type="Proteomes" id="UP000198906">
    <property type="component" value="Unassembled WGS sequence"/>
</dbReference>